<accession>A0AAN8J1Y1</accession>
<dbReference type="InterPro" id="IPR035940">
    <property type="entry name" value="CAP_sf"/>
</dbReference>
<gene>
    <name evidence="3" type="ORF">GCK32_009027</name>
</gene>
<dbReference type="AlphaFoldDB" id="A0AAN8J1Y1"/>
<proteinExistence type="predicted"/>
<evidence type="ECO:0000259" key="2">
    <source>
        <dbReference type="SMART" id="SM00198"/>
    </source>
</evidence>
<organism evidence="3 4">
    <name type="scientific">Trichostrongylus colubriformis</name>
    <name type="common">Black scour worm</name>
    <dbReference type="NCBI Taxonomy" id="6319"/>
    <lineage>
        <taxon>Eukaryota</taxon>
        <taxon>Metazoa</taxon>
        <taxon>Ecdysozoa</taxon>
        <taxon>Nematoda</taxon>
        <taxon>Chromadorea</taxon>
        <taxon>Rhabditida</taxon>
        <taxon>Rhabditina</taxon>
        <taxon>Rhabditomorpha</taxon>
        <taxon>Strongyloidea</taxon>
        <taxon>Trichostrongylidae</taxon>
        <taxon>Trichostrongylus</taxon>
    </lineage>
</organism>
<dbReference type="InterPro" id="IPR014044">
    <property type="entry name" value="CAP_dom"/>
</dbReference>
<dbReference type="SUPFAM" id="SSF55797">
    <property type="entry name" value="PR-1-like"/>
    <property type="match status" value="1"/>
</dbReference>
<dbReference type="CDD" id="cd05380">
    <property type="entry name" value="CAP_euk"/>
    <property type="match status" value="1"/>
</dbReference>
<sequence length="356" mass="40463">MLFLLLVGLLHGGDAQHICQWTSPLNDVDRSLFVDIHNTYRAYVARGEAYQLNGKLPGSTGLFELKYDCQLELMAQMNTYSCNQTFHPPTTSMNYFTIANEPLDWDEHDLIPMAVSSWYQPVLNFGIDVHDDESSGTTTERIDVHHDWSEVSPGTTTSTSTFPPSPAVSPLESFANMMYYKSLKFGCSRNICPSTATTPSMVAIACVYSSAAQRFDQIYIPGRYGCAENDDCTNSGVPFKCIKDGPYRGLCSQDKNVTMETTTTPAPETSSEPWWKTTEEKKTSSRSWWDTTSYGYSTTRRPWWDTTPDRSSTTRWPWWYSTASYYWDSNAINKWKLSPPEQLLDNDVKEELHNSQ</sequence>
<evidence type="ECO:0000256" key="1">
    <source>
        <dbReference type="SAM" id="SignalP"/>
    </source>
</evidence>
<dbReference type="SMART" id="SM00198">
    <property type="entry name" value="SCP"/>
    <property type="match status" value="1"/>
</dbReference>
<evidence type="ECO:0000313" key="3">
    <source>
        <dbReference type="EMBL" id="KAK5977314.1"/>
    </source>
</evidence>
<dbReference type="Pfam" id="PF00188">
    <property type="entry name" value="CAP"/>
    <property type="match status" value="1"/>
</dbReference>
<evidence type="ECO:0000313" key="4">
    <source>
        <dbReference type="Proteomes" id="UP001331761"/>
    </source>
</evidence>
<dbReference type="EMBL" id="WIXE01010762">
    <property type="protein sequence ID" value="KAK5977314.1"/>
    <property type="molecule type" value="Genomic_DNA"/>
</dbReference>
<name>A0AAN8J1Y1_TRICO</name>
<dbReference type="Proteomes" id="UP001331761">
    <property type="component" value="Unassembled WGS sequence"/>
</dbReference>
<dbReference type="Gene3D" id="3.40.33.10">
    <property type="entry name" value="CAP"/>
    <property type="match status" value="1"/>
</dbReference>
<protein>
    <recommendedName>
        <fullName evidence="2">SCP domain-containing protein</fullName>
    </recommendedName>
</protein>
<feature type="signal peptide" evidence="1">
    <location>
        <begin position="1"/>
        <end position="15"/>
    </location>
</feature>
<keyword evidence="4" id="KW-1185">Reference proteome</keyword>
<comment type="caution">
    <text evidence="3">The sequence shown here is derived from an EMBL/GenBank/DDBJ whole genome shotgun (WGS) entry which is preliminary data.</text>
</comment>
<feature type="domain" description="SCP" evidence="2">
    <location>
        <begin position="28"/>
        <end position="216"/>
    </location>
</feature>
<keyword evidence="1" id="KW-0732">Signal</keyword>
<reference evidence="3 4" key="1">
    <citation type="submission" date="2019-10" db="EMBL/GenBank/DDBJ databases">
        <title>Assembly and Annotation for the nematode Trichostrongylus colubriformis.</title>
        <authorList>
            <person name="Martin J."/>
        </authorList>
    </citation>
    <scope>NUCLEOTIDE SEQUENCE [LARGE SCALE GENOMIC DNA]</scope>
    <source>
        <strain evidence="3">G859</strain>
        <tissue evidence="3">Whole worm</tissue>
    </source>
</reference>
<feature type="chain" id="PRO_5042935833" description="SCP domain-containing protein" evidence="1">
    <location>
        <begin position="16"/>
        <end position="356"/>
    </location>
</feature>